<proteinExistence type="inferred from homology"/>
<dbReference type="Gene3D" id="2.40.50.1000">
    <property type="match status" value="1"/>
</dbReference>
<feature type="region of interest" description="Disordered" evidence="7">
    <location>
        <begin position="1"/>
        <end position="20"/>
    </location>
</feature>
<evidence type="ECO:0000256" key="1">
    <source>
        <dbReference type="ARBA" id="ARBA00010254"/>
    </source>
</evidence>
<dbReference type="GO" id="GO:0022627">
    <property type="term" value="C:cytosolic small ribosomal subunit"/>
    <property type="evidence" value="ECO:0007669"/>
    <property type="project" value="UniProtKB-UniRule"/>
</dbReference>
<evidence type="ECO:0000256" key="5">
    <source>
        <dbReference type="ARBA" id="ARBA00023274"/>
    </source>
</evidence>
<evidence type="ECO:0000256" key="3">
    <source>
        <dbReference type="ARBA" id="ARBA00022884"/>
    </source>
</evidence>
<gene>
    <name evidence="6" type="primary">rps17</name>
</gene>
<evidence type="ECO:0000313" key="8">
    <source>
        <dbReference type="EMBL" id="AKQ01967.1"/>
    </source>
</evidence>
<name>A0A0H4T6D4_9EURY</name>
<comment type="subunit">
    <text evidence="6">Part of the 30S ribosomal subunit.</text>
</comment>
<dbReference type="InterPro" id="IPR000266">
    <property type="entry name" value="Ribosomal_uS17"/>
</dbReference>
<dbReference type="PRINTS" id="PR00973">
    <property type="entry name" value="RIBOSOMALS17"/>
</dbReference>
<keyword evidence="3 6" id="KW-0694">RNA-binding</keyword>
<keyword evidence="5 6" id="KW-0687">Ribonucleoprotein</keyword>
<dbReference type="GO" id="GO:0006412">
    <property type="term" value="P:translation"/>
    <property type="evidence" value="ECO:0007669"/>
    <property type="project" value="UniProtKB-UniRule"/>
</dbReference>
<dbReference type="InterPro" id="IPR012340">
    <property type="entry name" value="NA-bd_OB-fold"/>
</dbReference>
<dbReference type="EMBL" id="KT006986">
    <property type="protein sequence ID" value="AKQ01967.1"/>
    <property type="molecule type" value="Genomic_DNA"/>
</dbReference>
<keyword evidence="2 6" id="KW-0699">rRNA-binding</keyword>
<dbReference type="PANTHER" id="PTHR10744">
    <property type="entry name" value="40S RIBOSOMAL PROTEIN S11 FAMILY MEMBER"/>
    <property type="match status" value="1"/>
</dbReference>
<accession>A0A0H4T6D4</accession>
<evidence type="ECO:0000256" key="4">
    <source>
        <dbReference type="ARBA" id="ARBA00022980"/>
    </source>
</evidence>
<protein>
    <recommendedName>
        <fullName evidence="6">Small ribosomal subunit protein uS17</fullName>
    </recommendedName>
</protein>
<dbReference type="NCBIfam" id="NF006345">
    <property type="entry name" value="PRK08572.1"/>
    <property type="match status" value="1"/>
</dbReference>
<evidence type="ECO:0000256" key="6">
    <source>
        <dbReference type="HAMAP-Rule" id="MF_01345"/>
    </source>
</evidence>
<organism evidence="8">
    <name type="scientific">uncultured euryarchaeote Rifle_16ft_4_minimus_309</name>
    <dbReference type="NCBI Taxonomy" id="1665192"/>
    <lineage>
        <taxon>Archaea</taxon>
        <taxon>Methanobacteriati</taxon>
        <taxon>Methanobacteriota</taxon>
        <taxon>environmental samples</taxon>
    </lineage>
</organism>
<comment type="similarity">
    <text evidence="1 6">Belongs to the universal ribosomal protein uS17 family.</text>
</comment>
<dbReference type="GO" id="GO:0003735">
    <property type="term" value="F:structural constituent of ribosome"/>
    <property type="evidence" value="ECO:0007669"/>
    <property type="project" value="UniProtKB-UniRule"/>
</dbReference>
<dbReference type="AlphaFoldDB" id="A0A0H4T6D4"/>
<dbReference type="InterPro" id="IPR028333">
    <property type="entry name" value="Ribosomal_uS17_arc/euk"/>
</dbReference>
<dbReference type="PANTHER" id="PTHR10744:SF9">
    <property type="entry name" value="40S RIBOSOMAL PROTEIN S11-RELATED"/>
    <property type="match status" value="1"/>
</dbReference>
<dbReference type="NCBIfam" id="TIGR03630">
    <property type="entry name" value="uS17_arch"/>
    <property type="match status" value="1"/>
</dbReference>
<comment type="function">
    <text evidence="6">One of the primary rRNA binding proteins, it binds specifically to the 5'-end of 16S ribosomal RNA.</text>
</comment>
<dbReference type="GO" id="GO:0019843">
    <property type="term" value="F:rRNA binding"/>
    <property type="evidence" value="ECO:0007669"/>
    <property type="project" value="UniProtKB-UniRule"/>
</dbReference>
<sequence length="126" mass="14230">MAKAKEPKKDTPAEVPRARDIGIDVPLPAKTCTDRKCPFHGNLPVRGQTLEGVVVSLRMENTAVIEREYLRHIQKYERFEKRTRRMNVHAPPCLGLEVGNRVSVMECRPLAKTVHFVAVRNQGMAA</sequence>
<dbReference type="HAMAP" id="MF_01345_A">
    <property type="entry name" value="Ribosomal_uS17_A"/>
    <property type="match status" value="1"/>
</dbReference>
<dbReference type="CDD" id="cd00364">
    <property type="entry name" value="Ribosomal_uS17"/>
    <property type="match status" value="1"/>
</dbReference>
<reference evidence="8" key="1">
    <citation type="journal article" date="2015" name="ISME J.">
        <title>Aquifer environment selects for microbial species cohorts in sediment and groundwater.</title>
        <authorList>
            <person name="Hug L.A."/>
            <person name="Thomas B.C."/>
            <person name="Brown C.T."/>
            <person name="Frischkorn K.R."/>
            <person name="Williams K.H."/>
            <person name="Tringe S.G."/>
            <person name="Banfield J.F."/>
        </authorList>
    </citation>
    <scope>NUCLEOTIDE SEQUENCE</scope>
</reference>
<evidence type="ECO:0000256" key="7">
    <source>
        <dbReference type="SAM" id="MobiDB-lite"/>
    </source>
</evidence>
<dbReference type="InterPro" id="IPR019978">
    <property type="entry name" value="Ribosomal_uS17_archaeal"/>
</dbReference>
<keyword evidence="4 6" id="KW-0689">Ribosomal protein</keyword>
<dbReference type="Pfam" id="PF00366">
    <property type="entry name" value="Ribosomal_S17"/>
    <property type="match status" value="1"/>
</dbReference>
<evidence type="ECO:0000256" key="2">
    <source>
        <dbReference type="ARBA" id="ARBA00022730"/>
    </source>
</evidence>
<dbReference type="SUPFAM" id="SSF50249">
    <property type="entry name" value="Nucleic acid-binding proteins"/>
    <property type="match status" value="1"/>
</dbReference>